<evidence type="ECO:0000256" key="2">
    <source>
        <dbReference type="ARBA" id="ARBA00022803"/>
    </source>
</evidence>
<proteinExistence type="inferred from homology"/>
<dbReference type="Pfam" id="PF13181">
    <property type="entry name" value="TPR_8"/>
    <property type="match status" value="1"/>
</dbReference>
<dbReference type="PROSITE" id="PS50005">
    <property type="entry name" value="TPR"/>
    <property type="match status" value="1"/>
</dbReference>
<evidence type="ECO:0000256" key="5">
    <source>
        <dbReference type="PROSITE-ProRule" id="PRU00339"/>
    </source>
</evidence>
<dbReference type="PANTHER" id="PTHR46423:SF1">
    <property type="entry name" value="RNA POLYMERASE II-ASSOCIATED PROTEIN 3"/>
    <property type="match status" value="1"/>
</dbReference>
<feature type="repeat" description="TPR" evidence="5">
    <location>
        <begin position="40"/>
        <end position="73"/>
    </location>
</feature>
<dbReference type="EMBL" id="JAPDFW010000053">
    <property type="protein sequence ID" value="KAJ5078573.1"/>
    <property type="molecule type" value="Genomic_DNA"/>
</dbReference>
<dbReference type="InterPro" id="IPR011990">
    <property type="entry name" value="TPR-like_helical_dom_sf"/>
</dbReference>
<evidence type="ECO:0000313" key="9">
    <source>
        <dbReference type="Proteomes" id="UP001149090"/>
    </source>
</evidence>
<dbReference type="InterPro" id="IPR051966">
    <property type="entry name" value="RPAP3"/>
</dbReference>
<feature type="region of interest" description="Disordered" evidence="6">
    <location>
        <begin position="18"/>
        <end position="38"/>
    </location>
</feature>
<organism evidence="8 9">
    <name type="scientific">Anaeramoeba ignava</name>
    <name type="common">Anaerobic marine amoeba</name>
    <dbReference type="NCBI Taxonomy" id="1746090"/>
    <lineage>
        <taxon>Eukaryota</taxon>
        <taxon>Metamonada</taxon>
        <taxon>Anaeramoebidae</taxon>
        <taxon>Anaeramoeba</taxon>
    </lineage>
</organism>
<gene>
    <name evidence="8" type="ORF">M0811_04898</name>
</gene>
<dbReference type="InterPro" id="IPR025986">
    <property type="entry name" value="RPAP3-like_C"/>
</dbReference>
<dbReference type="InterPro" id="IPR013105">
    <property type="entry name" value="TPR_2"/>
</dbReference>
<dbReference type="PANTHER" id="PTHR46423">
    <property type="entry name" value="RNA POLYMERASE II-ASSOCIATED PROTEIN 3"/>
    <property type="match status" value="1"/>
</dbReference>
<dbReference type="Pfam" id="PF13877">
    <property type="entry name" value="RPAP3_C"/>
    <property type="match status" value="1"/>
</dbReference>
<dbReference type="InterPro" id="IPR019734">
    <property type="entry name" value="TPR_rpt"/>
</dbReference>
<comment type="caution">
    <text evidence="8">The sequence shown here is derived from an EMBL/GenBank/DDBJ whole genome shotgun (WGS) entry which is preliminary data.</text>
</comment>
<dbReference type="Pfam" id="PF07719">
    <property type="entry name" value="TPR_2"/>
    <property type="match status" value="1"/>
</dbReference>
<protein>
    <recommendedName>
        <fullName evidence="4">RNA polymerase II-associated protein 3</fullName>
    </recommendedName>
</protein>
<dbReference type="SMART" id="SM00028">
    <property type="entry name" value="TPR"/>
    <property type="match status" value="3"/>
</dbReference>
<dbReference type="SUPFAM" id="SSF48452">
    <property type="entry name" value="TPR-like"/>
    <property type="match status" value="1"/>
</dbReference>
<sequence>MSSFNNLNDWIETMKKKDKQILEEKQERKNKEKKEKEKTAEELKEIGNNFFRQNQYEKAIDNYTKAINANPRNEIYYSNRAACLIKLKKFKEAENDCVKSLEINPKFLKSWLRKATANRYLKNYTQAIHDFQQVLLINSQHINKKKIEEEKIDIVKKSEEKEKNQFVEKPSFLIQEKKDIQPKKNEPKKNELQKNQNKIKVSQSKNKELEKMVQENSLLDSSDFISSEKPPVSFYEFEEKWRSLSQLSDKKNKLLFKFKFLLIISPLDLKNLFKDSFSVEFLVDFSQIIHQIFAQNDPQFTKNMEILNQIFSLFEKISQLNRFKMHVLFLSKEEKSLIGSIFDSLEKYGIENNRITEIKKLYK</sequence>
<reference evidence="8" key="1">
    <citation type="submission" date="2022-10" db="EMBL/GenBank/DDBJ databases">
        <title>Novel sulphate-reducing endosymbionts in the free-living metamonad Anaeramoeba.</title>
        <authorList>
            <person name="Jerlstrom-Hultqvist J."/>
            <person name="Cepicka I."/>
            <person name="Gallot-Lavallee L."/>
            <person name="Salas-Leiva D."/>
            <person name="Curtis B.A."/>
            <person name="Zahonova K."/>
            <person name="Pipaliya S."/>
            <person name="Dacks J."/>
            <person name="Roger A.J."/>
        </authorList>
    </citation>
    <scope>NUCLEOTIDE SEQUENCE</scope>
    <source>
        <strain evidence="8">BMAN</strain>
    </source>
</reference>
<name>A0A9Q0LT86_ANAIG</name>
<keyword evidence="2 5" id="KW-0802">TPR repeat</keyword>
<comment type="similarity">
    <text evidence="3">Belongs to the RPAP3 family.</text>
</comment>
<accession>A0A9Q0LT86</accession>
<dbReference type="OMA" id="CVHMNTG"/>
<evidence type="ECO:0000256" key="3">
    <source>
        <dbReference type="ARBA" id="ARBA00038275"/>
    </source>
</evidence>
<evidence type="ECO:0000256" key="6">
    <source>
        <dbReference type="SAM" id="MobiDB-lite"/>
    </source>
</evidence>
<feature type="compositionally biased region" description="Basic and acidic residues" evidence="6">
    <location>
        <begin position="178"/>
        <end position="192"/>
    </location>
</feature>
<feature type="domain" description="RNA-polymerase II-associated protein 3-like C-terminal" evidence="7">
    <location>
        <begin position="230"/>
        <end position="335"/>
    </location>
</feature>
<dbReference type="GO" id="GO:0101031">
    <property type="term" value="C:protein folding chaperone complex"/>
    <property type="evidence" value="ECO:0007669"/>
    <property type="project" value="TreeGrafter"/>
</dbReference>
<dbReference type="OrthoDB" id="29684at2759"/>
<feature type="compositionally biased region" description="Polar residues" evidence="6">
    <location>
        <begin position="193"/>
        <end position="204"/>
    </location>
</feature>
<dbReference type="Pfam" id="PF00515">
    <property type="entry name" value="TPR_1"/>
    <property type="match status" value="1"/>
</dbReference>
<keyword evidence="9" id="KW-1185">Reference proteome</keyword>
<evidence type="ECO:0000259" key="7">
    <source>
        <dbReference type="Pfam" id="PF13877"/>
    </source>
</evidence>
<dbReference type="Proteomes" id="UP001149090">
    <property type="component" value="Unassembled WGS sequence"/>
</dbReference>
<dbReference type="AlphaFoldDB" id="A0A9Q0LT86"/>
<evidence type="ECO:0000256" key="4">
    <source>
        <dbReference type="ARBA" id="ARBA00040133"/>
    </source>
</evidence>
<evidence type="ECO:0000313" key="8">
    <source>
        <dbReference type="EMBL" id="KAJ5078573.1"/>
    </source>
</evidence>
<dbReference type="PROSITE" id="PS50293">
    <property type="entry name" value="TPR_REGION"/>
    <property type="match status" value="1"/>
</dbReference>
<feature type="region of interest" description="Disordered" evidence="6">
    <location>
        <begin position="178"/>
        <end position="204"/>
    </location>
</feature>
<keyword evidence="1" id="KW-0677">Repeat</keyword>
<dbReference type="Gene3D" id="1.25.40.10">
    <property type="entry name" value="Tetratricopeptide repeat domain"/>
    <property type="match status" value="1"/>
</dbReference>
<evidence type="ECO:0000256" key="1">
    <source>
        <dbReference type="ARBA" id="ARBA00022737"/>
    </source>
</evidence>